<dbReference type="InterPro" id="IPR023296">
    <property type="entry name" value="Glyco_hydro_beta-prop_sf"/>
</dbReference>
<proteinExistence type="predicted"/>
<gene>
    <name evidence="1" type="ORF">AB5J52_42385</name>
</gene>
<dbReference type="EMBL" id="CP163441">
    <property type="protein sequence ID" value="XDQ48376.1"/>
    <property type="molecule type" value="Genomic_DNA"/>
</dbReference>
<reference evidence="1" key="1">
    <citation type="submission" date="2024-07" db="EMBL/GenBank/DDBJ databases">
        <authorList>
            <person name="Yu S.T."/>
        </authorList>
    </citation>
    <scope>NUCLEOTIDE SEQUENCE</scope>
    <source>
        <strain evidence="1">R39</strain>
    </source>
</reference>
<evidence type="ECO:0008006" key="2">
    <source>
        <dbReference type="Google" id="ProtNLM"/>
    </source>
</evidence>
<dbReference type="AlphaFoldDB" id="A0AB39R0S3"/>
<evidence type="ECO:0000313" key="1">
    <source>
        <dbReference type="EMBL" id="XDQ48376.1"/>
    </source>
</evidence>
<name>A0AB39R0S3_9ACTN</name>
<organism evidence="1">
    <name type="scientific">Streptomyces sp. R39</name>
    <dbReference type="NCBI Taxonomy" id="3238631"/>
    <lineage>
        <taxon>Bacteria</taxon>
        <taxon>Bacillati</taxon>
        <taxon>Actinomycetota</taxon>
        <taxon>Actinomycetes</taxon>
        <taxon>Kitasatosporales</taxon>
        <taxon>Streptomycetaceae</taxon>
        <taxon>Streptomyces</taxon>
    </lineage>
</organism>
<sequence length="129" mass="14235">MRASLYEAVGDSTDDLVALDASARIAHPSQDDLATWTGSVVRGPDNRWYLYYSGVSRADDGRVQRIGAAVSEDLCSWHRIGAKPPLEADPTWYERLDTTAPSDEGWYEEAGRDPWPGCSLIRRATDGTC</sequence>
<dbReference type="Gene3D" id="2.115.10.20">
    <property type="entry name" value="Glycosyl hydrolase domain, family 43"/>
    <property type="match status" value="1"/>
</dbReference>
<protein>
    <recommendedName>
        <fullName evidence="2">Glycosyl hydrolase family 32 N-terminal domain-containing protein</fullName>
    </recommendedName>
</protein>
<accession>A0AB39R0S3</accession>
<dbReference type="RefSeq" id="WP_369227173.1">
    <property type="nucleotide sequence ID" value="NZ_CP163441.1"/>
</dbReference>
<dbReference type="SUPFAM" id="SSF75005">
    <property type="entry name" value="Arabinanase/levansucrase/invertase"/>
    <property type="match status" value="1"/>
</dbReference>